<dbReference type="PANTHER" id="PTHR34145">
    <property type="entry name" value="OS02G0105600 PROTEIN"/>
    <property type="match status" value="1"/>
</dbReference>
<accession>A0ABD3U313</accession>
<reference evidence="2 3" key="1">
    <citation type="submission" date="2024-12" db="EMBL/GenBank/DDBJ databases">
        <title>The unique morphological basis and parallel evolutionary history of personate flowers in Penstemon.</title>
        <authorList>
            <person name="Depatie T.H."/>
            <person name="Wessinger C.A."/>
        </authorList>
    </citation>
    <scope>NUCLEOTIDE SEQUENCE [LARGE SCALE GENOMIC DNA]</scope>
    <source>
        <strain evidence="2">WTNN_2</strain>
        <tissue evidence="2">Leaf</tissue>
    </source>
</reference>
<dbReference type="InterPro" id="IPR053772">
    <property type="entry name" value="At1g61320/At1g61330-like"/>
</dbReference>
<gene>
    <name evidence="2" type="ORF">ACJIZ3_000850</name>
</gene>
<dbReference type="InterPro" id="IPR055357">
    <property type="entry name" value="LRR_At1g61320_AtMIF1"/>
</dbReference>
<dbReference type="SUPFAM" id="SSF81383">
    <property type="entry name" value="F-box domain"/>
    <property type="match status" value="1"/>
</dbReference>
<dbReference type="Pfam" id="PF00646">
    <property type="entry name" value="F-box"/>
    <property type="match status" value="1"/>
</dbReference>
<dbReference type="SUPFAM" id="SSF52047">
    <property type="entry name" value="RNI-like"/>
    <property type="match status" value="1"/>
</dbReference>
<sequence>MGFYDMYSGVPTHVALPILAFAGLAGFEIVRTSFSISKTRSISCLVKILHSKVFSLSNNPDVDEMDDIISELPNDILLSIISRLSTIEAVRTSILSRKWRDLYKFIHHVKFDCFDMLKFSLRGNPRFGVEAVDTFFQHYSGPRFGVEAVDTFFQHYSGSKLVSFRLTCHFRSPYLDSFHLWMQSLCRLGVEQLELLRIDKDHEPYFSWNLLYEASSLEKVSLNNFNLKLELMNSCYPFKVLEFHCVDFAPGAIECIVSSCPSLTTLTLTECTLPSKVCIHNPKLTLLRIELDFPTRQDREIDIHAINLNSFEYKDCRRRRLTFSCVPSLERLSITLNGNGIRPSVFGQLMEDLPPVKTLYYENSDIDLQEYKICELNNTLLRNLRELFFILIKPECKLLRITKIFDACPLLQKFHLMLQARKPELIKVMNASPYLQKFHMMSQTLELSSSDDGHSNIAGFHSELEEVELTGFTGTENEMRLALYILKTAVSLKQMRIIRCQKRYVGYGRWEWMENMESRFNEEKRRMIHERLEGQALSKSAQVIILG</sequence>
<dbReference type="Pfam" id="PF23622">
    <property type="entry name" value="LRR_At1g61320_AtMIF1"/>
    <property type="match status" value="1"/>
</dbReference>
<dbReference type="AlphaFoldDB" id="A0ABD3U313"/>
<evidence type="ECO:0000313" key="3">
    <source>
        <dbReference type="Proteomes" id="UP001634393"/>
    </source>
</evidence>
<feature type="domain" description="F-box" evidence="1">
    <location>
        <begin position="66"/>
        <end position="104"/>
    </location>
</feature>
<dbReference type="PROSITE" id="PS50181">
    <property type="entry name" value="FBOX"/>
    <property type="match status" value="1"/>
</dbReference>
<name>A0ABD3U313_9LAMI</name>
<dbReference type="PANTHER" id="PTHR34145:SF28">
    <property type="entry name" value="F-BOX DOMAIN-CONTAINING PROTEIN"/>
    <property type="match status" value="1"/>
</dbReference>
<dbReference type="EMBL" id="JBJXBP010000002">
    <property type="protein sequence ID" value="KAL3843447.1"/>
    <property type="molecule type" value="Genomic_DNA"/>
</dbReference>
<dbReference type="InterPro" id="IPR036047">
    <property type="entry name" value="F-box-like_dom_sf"/>
</dbReference>
<dbReference type="Proteomes" id="UP001634393">
    <property type="component" value="Unassembled WGS sequence"/>
</dbReference>
<organism evidence="2 3">
    <name type="scientific">Penstemon smallii</name>
    <dbReference type="NCBI Taxonomy" id="265156"/>
    <lineage>
        <taxon>Eukaryota</taxon>
        <taxon>Viridiplantae</taxon>
        <taxon>Streptophyta</taxon>
        <taxon>Embryophyta</taxon>
        <taxon>Tracheophyta</taxon>
        <taxon>Spermatophyta</taxon>
        <taxon>Magnoliopsida</taxon>
        <taxon>eudicotyledons</taxon>
        <taxon>Gunneridae</taxon>
        <taxon>Pentapetalae</taxon>
        <taxon>asterids</taxon>
        <taxon>lamiids</taxon>
        <taxon>Lamiales</taxon>
        <taxon>Plantaginaceae</taxon>
        <taxon>Cheloneae</taxon>
        <taxon>Penstemon</taxon>
    </lineage>
</organism>
<dbReference type="InterPro" id="IPR032675">
    <property type="entry name" value="LRR_dom_sf"/>
</dbReference>
<comment type="caution">
    <text evidence="2">The sequence shown here is derived from an EMBL/GenBank/DDBJ whole genome shotgun (WGS) entry which is preliminary data.</text>
</comment>
<dbReference type="InterPro" id="IPR053781">
    <property type="entry name" value="F-box_AtFBL13-like"/>
</dbReference>
<dbReference type="Gene3D" id="1.20.1280.50">
    <property type="match status" value="1"/>
</dbReference>
<evidence type="ECO:0000259" key="1">
    <source>
        <dbReference type="PROSITE" id="PS50181"/>
    </source>
</evidence>
<protein>
    <recommendedName>
        <fullName evidence="1">F-box domain-containing protein</fullName>
    </recommendedName>
</protein>
<dbReference type="Gene3D" id="3.80.10.10">
    <property type="entry name" value="Ribonuclease Inhibitor"/>
    <property type="match status" value="1"/>
</dbReference>
<dbReference type="InterPro" id="IPR001810">
    <property type="entry name" value="F-box_dom"/>
</dbReference>
<evidence type="ECO:0000313" key="2">
    <source>
        <dbReference type="EMBL" id="KAL3843447.1"/>
    </source>
</evidence>
<keyword evidence="3" id="KW-1185">Reference proteome</keyword>
<proteinExistence type="predicted"/>
<dbReference type="CDD" id="cd22160">
    <property type="entry name" value="F-box_AtFBL13-like"/>
    <property type="match status" value="1"/>
</dbReference>
<dbReference type="SMART" id="SM00256">
    <property type="entry name" value="FBOX"/>
    <property type="match status" value="1"/>
</dbReference>